<dbReference type="GO" id="GO:0004806">
    <property type="term" value="F:triacylglycerol lipase activity"/>
    <property type="evidence" value="ECO:0007669"/>
    <property type="project" value="UniProtKB-EC"/>
</dbReference>
<evidence type="ECO:0000256" key="3">
    <source>
        <dbReference type="ARBA" id="ARBA00023098"/>
    </source>
</evidence>
<accession>A0A8S1EN14</accession>
<protein>
    <recommendedName>
        <fullName evidence="1">triacylglycerol lipase</fullName>
        <ecNumber evidence="1">3.1.1.3</ecNumber>
    </recommendedName>
</protein>
<dbReference type="Proteomes" id="UP000494206">
    <property type="component" value="Unassembled WGS sequence"/>
</dbReference>
<evidence type="ECO:0000313" key="8">
    <source>
        <dbReference type="EMBL" id="CAB3402186.1"/>
    </source>
</evidence>
<feature type="region of interest" description="Disordered" evidence="6">
    <location>
        <begin position="576"/>
        <end position="682"/>
    </location>
</feature>
<dbReference type="GO" id="GO:0019433">
    <property type="term" value="P:triglyceride catabolic process"/>
    <property type="evidence" value="ECO:0007669"/>
    <property type="project" value="TreeGrafter"/>
</dbReference>
<dbReference type="InterPro" id="IPR016035">
    <property type="entry name" value="Acyl_Trfase/lysoPLipase"/>
</dbReference>
<evidence type="ECO:0000256" key="2">
    <source>
        <dbReference type="ARBA" id="ARBA00022801"/>
    </source>
</evidence>
<dbReference type="AlphaFoldDB" id="A0A8S1EN14"/>
<dbReference type="GO" id="GO:0005737">
    <property type="term" value="C:cytoplasm"/>
    <property type="evidence" value="ECO:0007669"/>
    <property type="project" value="TreeGrafter"/>
</dbReference>
<organism evidence="8 9">
    <name type="scientific">Caenorhabditis bovis</name>
    <dbReference type="NCBI Taxonomy" id="2654633"/>
    <lineage>
        <taxon>Eukaryota</taxon>
        <taxon>Metazoa</taxon>
        <taxon>Ecdysozoa</taxon>
        <taxon>Nematoda</taxon>
        <taxon>Chromadorea</taxon>
        <taxon>Rhabditida</taxon>
        <taxon>Rhabditina</taxon>
        <taxon>Rhabditomorpha</taxon>
        <taxon>Rhabditoidea</taxon>
        <taxon>Rhabditidae</taxon>
        <taxon>Peloderinae</taxon>
        <taxon>Caenorhabditis</taxon>
    </lineage>
</organism>
<feature type="coiled-coil region" evidence="5">
    <location>
        <begin position="452"/>
        <end position="482"/>
    </location>
</feature>
<dbReference type="CDD" id="cd07204">
    <property type="entry name" value="Pat_PNPLA_like"/>
    <property type="match status" value="1"/>
</dbReference>
<proteinExistence type="predicted"/>
<feature type="domain" description="PNPLA" evidence="7">
    <location>
        <begin position="13"/>
        <end position="180"/>
    </location>
</feature>
<dbReference type="GO" id="GO:0016020">
    <property type="term" value="C:membrane"/>
    <property type="evidence" value="ECO:0007669"/>
    <property type="project" value="TreeGrafter"/>
</dbReference>
<evidence type="ECO:0000259" key="7">
    <source>
        <dbReference type="PROSITE" id="PS51635"/>
    </source>
</evidence>
<sequence>MTLVNSRPDLMNLSFSGCGFLCIYHAGAAAAIKEFAPQLIQNKVLGASAGSLIGCVLLTDVCISHATSAFLKVVSQARSRTFGPLHPEFDLMGIVRQELRKVLPANAYEMCTGRLIISLTRWIDHKNVTIDEYNSNEDLIDAIVCSCFIPMYCGMTPPKFRGVQYIDGGVSDNQPIYDKHTVTVSPFAGESDICPPDWDSGSLLGLDFNGTSIRFTARNMFRLMACLWPISTDDLSKMCLQGFEDAFRFLAKSGLAPCIRCLTIQTIDGEYTNYATTTENVSEDEAPSLRRSVTSPTLSGSKMIKRRSSAALVNGRFRFDSECETCGDSVIDDLSVHQFFPSKMKKPFENAIAAENSLFQYFMSFRILRFARTALGITKFPLDIWLAIAKKMFDYVEFVSPPQWIHQRLKNLVDFIYSEVERQKSRYTDFSCFIAVTDIDRYGSKLAQSTMENDEEREIELSEEAKQELRMLRERDRRKKAKKAAEEKAMAPIAKASCDDIDSFEHVVQFTKNHEALYEFHFMDENNKMHTFGMFVDPTKHRHGNHGASQNTSIGSLKTNRLSHVLEEDEKREVVFSGGYVEEDENSEDEKVSGLETNMSPAKIGAEKHQSTTSKKDACCSPVRDFSPEPSDPQQPGIENSPKSVGRSRGRRDPPSARKTPQPGSLKMSSVFSSDSEEVDGSEKLFVPSRKAYRAIGKDQLSADNLIQYAMSSRNENTTPPHSNVYYDEMISRKDQEEVDNLKKKFHDFRICKLKQTLEEEKKKGWIYIGNAFRPPPDF</sequence>
<keyword evidence="4" id="KW-0442">Lipid degradation</keyword>
<dbReference type="SUPFAM" id="SSF52151">
    <property type="entry name" value="FabD/lysophospholipase-like"/>
    <property type="match status" value="1"/>
</dbReference>
<keyword evidence="5" id="KW-0175">Coiled coil</keyword>
<dbReference type="Gene3D" id="3.40.1090.10">
    <property type="entry name" value="Cytosolic phospholipase A2 catalytic domain"/>
    <property type="match status" value="1"/>
</dbReference>
<dbReference type="Pfam" id="PF01734">
    <property type="entry name" value="Patatin"/>
    <property type="match status" value="1"/>
</dbReference>
<dbReference type="PANTHER" id="PTHR12406">
    <property type="entry name" value="CALCIUM-INDEPENDENT PHOSPHOLIPASE A2 IPLA2 -RELATED"/>
    <property type="match status" value="1"/>
</dbReference>
<feature type="active site" description="Proton acceptor" evidence="4">
    <location>
        <position position="167"/>
    </location>
</feature>
<evidence type="ECO:0000256" key="4">
    <source>
        <dbReference type="PROSITE-ProRule" id="PRU01161"/>
    </source>
</evidence>
<feature type="short sequence motif" description="GXSXG" evidence="4">
    <location>
        <begin position="46"/>
        <end position="50"/>
    </location>
</feature>
<evidence type="ECO:0000256" key="5">
    <source>
        <dbReference type="SAM" id="Coils"/>
    </source>
</evidence>
<comment type="caution">
    <text evidence="8">The sequence shown here is derived from an EMBL/GenBank/DDBJ whole genome shotgun (WGS) entry which is preliminary data.</text>
</comment>
<feature type="compositionally biased region" description="Basic and acidic residues" evidence="6">
    <location>
        <begin position="605"/>
        <end position="618"/>
    </location>
</feature>
<keyword evidence="3 4" id="KW-0443">Lipid metabolism</keyword>
<dbReference type="OrthoDB" id="197155at2759"/>
<feature type="short sequence motif" description="DGA/G" evidence="4">
    <location>
        <begin position="167"/>
        <end position="169"/>
    </location>
</feature>
<evidence type="ECO:0000313" key="9">
    <source>
        <dbReference type="Proteomes" id="UP000494206"/>
    </source>
</evidence>
<feature type="active site" description="Nucleophile" evidence="4">
    <location>
        <position position="48"/>
    </location>
</feature>
<comment type="caution">
    <text evidence="4">Lacks conserved residue(s) required for the propagation of feature annotation.</text>
</comment>
<dbReference type="EMBL" id="CADEPM010000003">
    <property type="protein sequence ID" value="CAB3402186.1"/>
    <property type="molecule type" value="Genomic_DNA"/>
</dbReference>
<dbReference type="FunFam" id="3.40.1090.10:FF:000003">
    <property type="entry name" value="Patatin-like phospholipase domain-containing protein 2"/>
    <property type="match status" value="1"/>
</dbReference>
<keyword evidence="2 4" id="KW-0378">Hydrolase</keyword>
<evidence type="ECO:0000256" key="6">
    <source>
        <dbReference type="SAM" id="MobiDB-lite"/>
    </source>
</evidence>
<dbReference type="InterPro" id="IPR033562">
    <property type="entry name" value="PLPL"/>
</dbReference>
<evidence type="ECO:0000256" key="1">
    <source>
        <dbReference type="ARBA" id="ARBA00013279"/>
    </source>
</evidence>
<dbReference type="GO" id="GO:0055088">
    <property type="term" value="P:lipid homeostasis"/>
    <property type="evidence" value="ECO:0007669"/>
    <property type="project" value="TreeGrafter"/>
</dbReference>
<keyword evidence="9" id="KW-1185">Reference proteome</keyword>
<gene>
    <name evidence="8" type="ORF">CBOVIS_LOCUS4835</name>
</gene>
<dbReference type="PROSITE" id="PS51635">
    <property type="entry name" value="PNPLA"/>
    <property type="match status" value="1"/>
</dbReference>
<dbReference type="InterPro" id="IPR002641">
    <property type="entry name" value="PNPLA_dom"/>
</dbReference>
<dbReference type="GO" id="GO:0005811">
    <property type="term" value="C:lipid droplet"/>
    <property type="evidence" value="ECO:0007669"/>
    <property type="project" value="TreeGrafter"/>
</dbReference>
<dbReference type="PANTHER" id="PTHR12406:SF41">
    <property type="entry name" value="BRUMMER, ISOFORM B-RELATED"/>
    <property type="match status" value="1"/>
</dbReference>
<dbReference type="EC" id="3.1.1.3" evidence="1"/>
<name>A0A8S1EN14_9PELO</name>
<reference evidence="8 9" key="1">
    <citation type="submission" date="2020-04" db="EMBL/GenBank/DDBJ databases">
        <authorList>
            <person name="Laetsch R D."/>
            <person name="Stevens L."/>
            <person name="Kumar S."/>
            <person name="Blaxter L. M."/>
        </authorList>
    </citation>
    <scope>NUCLEOTIDE SEQUENCE [LARGE SCALE GENOMIC DNA]</scope>
</reference>
<feature type="compositionally biased region" description="Polar residues" evidence="6">
    <location>
        <begin position="632"/>
        <end position="643"/>
    </location>
</feature>